<evidence type="ECO:0000313" key="2">
    <source>
        <dbReference type="EMBL" id="PQD96834.1"/>
    </source>
</evidence>
<dbReference type="InterPro" id="IPR035903">
    <property type="entry name" value="HesB-like_dom_sf"/>
</dbReference>
<dbReference type="InterPro" id="IPR000361">
    <property type="entry name" value="ATAP_core_dom"/>
</dbReference>
<keyword evidence="3" id="KW-1185">Reference proteome</keyword>
<feature type="domain" description="Core" evidence="1">
    <location>
        <begin position="14"/>
        <end position="117"/>
    </location>
</feature>
<proteinExistence type="predicted"/>
<dbReference type="AlphaFoldDB" id="A0A2S7N474"/>
<dbReference type="EMBL" id="PKOZ01000001">
    <property type="protein sequence ID" value="PQD96834.1"/>
    <property type="molecule type" value="Genomic_DNA"/>
</dbReference>
<sequence length="122" mass="13794">MGKISRKVKGGSEMEIIWTERALDKLSDQLQGRGGHFHLKYETEGCGCVMSGVWNLFVLDEVPEGMKKWETNAYPVYINENHEVFLDEKILIDYTDGAGTFQLKSPNQYLNPMMSCKIVSAG</sequence>
<accession>A0A2S7N474</accession>
<organism evidence="2 3">
    <name type="scientific">Pradoshia eiseniae</name>
    <dbReference type="NCBI Taxonomy" id="2064768"/>
    <lineage>
        <taxon>Bacteria</taxon>
        <taxon>Bacillati</taxon>
        <taxon>Bacillota</taxon>
        <taxon>Bacilli</taxon>
        <taxon>Bacillales</taxon>
        <taxon>Bacillaceae</taxon>
        <taxon>Pradoshia</taxon>
    </lineage>
</organism>
<dbReference type="SUPFAM" id="SSF89360">
    <property type="entry name" value="HesB-like domain"/>
    <property type="match status" value="1"/>
</dbReference>
<gene>
    <name evidence="2" type="ORF">CYL18_02810</name>
</gene>
<evidence type="ECO:0000313" key="3">
    <source>
        <dbReference type="Proteomes" id="UP000239663"/>
    </source>
</evidence>
<dbReference type="Proteomes" id="UP000239663">
    <property type="component" value="Unassembled WGS sequence"/>
</dbReference>
<comment type="caution">
    <text evidence="2">The sequence shown here is derived from an EMBL/GenBank/DDBJ whole genome shotgun (WGS) entry which is preliminary data.</text>
</comment>
<protein>
    <submittedName>
        <fullName evidence="2">Heme biosynthesis protein HemY</fullName>
    </submittedName>
</protein>
<dbReference type="Gene3D" id="2.60.300.12">
    <property type="entry name" value="HesB-like domain"/>
    <property type="match status" value="1"/>
</dbReference>
<evidence type="ECO:0000259" key="1">
    <source>
        <dbReference type="Pfam" id="PF01521"/>
    </source>
</evidence>
<name>A0A2S7N474_9BACI</name>
<dbReference type="Pfam" id="PF01521">
    <property type="entry name" value="Fe-S_biosyn"/>
    <property type="match status" value="1"/>
</dbReference>
<reference evidence="2 3" key="1">
    <citation type="submission" date="2017-12" db="EMBL/GenBank/DDBJ databases">
        <title>Taxonomic description and draft genome of Pradoshia cofamensis Gen. nov., sp. nov., a thermotolerant bacillale isolated from anterior gut of earthworm Eisenia fetida.</title>
        <authorList>
            <person name="Saha T."/>
            <person name="Chakraborty R."/>
        </authorList>
    </citation>
    <scope>NUCLEOTIDE SEQUENCE [LARGE SCALE GENOMIC DNA]</scope>
    <source>
        <strain evidence="2 3">EAG3</strain>
    </source>
</reference>